<dbReference type="Gene3D" id="3.40.50.1820">
    <property type="entry name" value="alpha/beta hydrolase"/>
    <property type="match status" value="1"/>
</dbReference>
<evidence type="ECO:0000256" key="2">
    <source>
        <dbReference type="ARBA" id="ARBA00022801"/>
    </source>
</evidence>
<accession>A0A346Y514</accession>
<proteinExistence type="inferred from homology"/>
<evidence type="ECO:0000313" key="5">
    <source>
        <dbReference type="Proteomes" id="UP000264006"/>
    </source>
</evidence>
<dbReference type="InterPro" id="IPR013094">
    <property type="entry name" value="AB_hydrolase_3"/>
</dbReference>
<dbReference type="AlphaFoldDB" id="A0A346Y514"/>
<evidence type="ECO:0000313" key="4">
    <source>
        <dbReference type="EMBL" id="AXV09561.1"/>
    </source>
</evidence>
<dbReference type="EMBL" id="CP031165">
    <property type="protein sequence ID" value="AXV09561.1"/>
    <property type="molecule type" value="Genomic_DNA"/>
</dbReference>
<feature type="domain" description="Alpha/beta hydrolase fold-3" evidence="3">
    <location>
        <begin position="106"/>
        <end position="309"/>
    </location>
</feature>
<evidence type="ECO:0000256" key="1">
    <source>
        <dbReference type="ARBA" id="ARBA00010515"/>
    </source>
</evidence>
<dbReference type="Proteomes" id="UP000264006">
    <property type="component" value="Chromosome"/>
</dbReference>
<dbReference type="KEGG" id="euz:DVS28_a4904"/>
<dbReference type="Pfam" id="PF07859">
    <property type="entry name" value="Abhydrolase_3"/>
    <property type="match status" value="1"/>
</dbReference>
<protein>
    <submittedName>
        <fullName evidence="4">Esterase/lipase</fullName>
    </submittedName>
</protein>
<dbReference type="PANTHER" id="PTHR48081">
    <property type="entry name" value="AB HYDROLASE SUPERFAMILY PROTEIN C4A8.06C"/>
    <property type="match status" value="1"/>
</dbReference>
<reference evidence="4 5" key="1">
    <citation type="submission" date="2018-09" db="EMBL/GenBank/DDBJ databases">
        <title>Complete genome sequence of Euzebya sp. DY32-46 isolated from seawater of Pacific Ocean.</title>
        <authorList>
            <person name="Xu L."/>
            <person name="Wu Y.-H."/>
            <person name="Xu X.-W."/>
        </authorList>
    </citation>
    <scope>NUCLEOTIDE SEQUENCE [LARGE SCALE GENOMIC DNA]</scope>
    <source>
        <strain evidence="4 5">DY32-46</strain>
    </source>
</reference>
<dbReference type="InterPro" id="IPR029058">
    <property type="entry name" value="AB_hydrolase_fold"/>
</dbReference>
<dbReference type="InterPro" id="IPR002168">
    <property type="entry name" value="Lipase_GDXG_HIS_AS"/>
</dbReference>
<dbReference type="PROSITE" id="PS01173">
    <property type="entry name" value="LIPASE_GDXG_HIS"/>
    <property type="match status" value="1"/>
</dbReference>
<keyword evidence="5" id="KW-1185">Reference proteome</keyword>
<organism evidence="4 5">
    <name type="scientific">Euzebya pacifica</name>
    <dbReference type="NCBI Taxonomy" id="1608957"/>
    <lineage>
        <taxon>Bacteria</taxon>
        <taxon>Bacillati</taxon>
        <taxon>Actinomycetota</taxon>
        <taxon>Nitriliruptoria</taxon>
        <taxon>Euzebyales</taxon>
    </lineage>
</organism>
<comment type="similarity">
    <text evidence="1">Belongs to the 'GDXG' lipolytic enzyme family.</text>
</comment>
<sequence length="334" mass="34833">MASKSTAGATSDRPVPTTMTTNLHPAVAAYLADSAAMGLRPYVDLAPADARTQFASVMAARLGADHQPRPMAEVVDRTAAVDGRDIPLRLYRPSTSTANRPVMPTVVFFHGGGWVIGDLDTHDALCRRIADGLPAVVVAVDYCRAPEAPFPAPVEDAAAATRWVAAHVAELGGDPDALVVAGDSAGAAMATVVARRARDTGTPRLAAQLLLYPVTDLTMSHASYVEMGTGYGLTAETMAWFIDHYAGPVEDPDASPMAAEDLAGLPAAVVTTADLDPLRDEGDAYARRLADAGVPTVHHRHGGLIHAYALMETVPIAMEAIADDLSALRGVLAA</sequence>
<dbReference type="GO" id="GO:0016787">
    <property type="term" value="F:hydrolase activity"/>
    <property type="evidence" value="ECO:0007669"/>
    <property type="project" value="UniProtKB-KW"/>
</dbReference>
<dbReference type="PANTHER" id="PTHR48081:SF8">
    <property type="entry name" value="ALPHA_BETA HYDROLASE FOLD-3 DOMAIN-CONTAINING PROTEIN-RELATED"/>
    <property type="match status" value="1"/>
</dbReference>
<gene>
    <name evidence="4" type="ORF">DVS28_a4904</name>
</gene>
<dbReference type="SUPFAM" id="SSF53474">
    <property type="entry name" value="alpha/beta-Hydrolases"/>
    <property type="match status" value="1"/>
</dbReference>
<keyword evidence="2" id="KW-0378">Hydrolase</keyword>
<dbReference type="OrthoDB" id="128186at2"/>
<evidence type="ECO:0000259" key="3">
    <source>
        <dbReference type="Pfam" id="PF07859"/>
    </source>
</evidence>
<dbReference type="InterPro" id="IPR050300">
    <property type="entry name" value="GDXG_lipolytic_enzyme"/>
</dbReference>
<name>A0A346Y514_9ACTN</name>